<name>A0A162GUV5_BDEBC</name>
<organism evidence="7 8">
    <name type="scientific">Bdellovibrio bacteriovorus</name>
    <dbReference type="NCBI Taxonomy" id="959"/>
    <lineage>
        <taxon>Bacteria</taxon>
        <taxon>Pseudomonadati</taxon>
        <taxon>Bdellovibrionota</taxon>
        <taxon>Bdellovibrionia</taxon>
        <taxon>Bdellovibrionales</taxon>
        <taxon>Pseudobdellovibrionaceae</taxon>
        <taxon>Bdellovibrio</taxon>
    </lineage>
</organism>
<evidence type="ECO:0000256" key="3">
    <source>
        <dbReference type="ARBA" id="ARBA00023274"/>
    </source>
</evidence>
<dbReference type="GO" id="GO:0022627">
    <property type="term" value="C:cytosolic small ribosomal subunit"/>
    <property type="evidence" value="ECO:0007669"/>
    <property type="project" value="TreeGrafter"/>
</dbReference>
<dbReference type="OrthoDB" id="9812702at2"/>
<reference evidence="7 8" key="1">
    <citation type="submission" date="2016-03" db="EMBL/GenBank/DDBJ databases">
        <authorList>
            <person name="Ploux O."/>
        </authorList>
    </citation>
    <scope>NUCLEOTIDE SEQUENCE [LARGE SCALE GENOMIC DNA]</scope>
    <source>
        <strain evidence="7 8">EC13</strain>
    </source>
</reference>
<dbReference type="SUPFAM" id="SSF54995">
    <property type="entry name" value="Ribosomal protein S6"/>
    <property type="match status" value="1"/>
</dbReference>
<dbReference type="InterPro" id="IPR014717">
    <property type="entry name" value="Transl_elong_EF1B/ribsomal_bS6"/>
</dbReference>
<dbReference type="GO" id="GO:0070181">
    <property type="term" value="F:small ribosomal subunit rRNA binding"/>
    <property type="evidence" value="ECO:0007669"/>
    <property type="project" value="TreeGrafter"/>
</dbReference>
<dbReference type="GO" id="GO:0006412">
    <property type="term" value="P:translation"/>
    <property type="evidence" value="ECO:0007669"/>
    <property type="project" value="UniProtKB-UniRule"/>
</dbReference>
<dbReference type="Gene3D" id="3.30.70.60">
    <property type="match status" value="1"/>
</dbReference>
<dbReference type="NCBIfam" id="TIGR00166">
    <property type="entry name" value="S6"/>
    <property type="match status" value="1"/>
</dbReference>
<proteinExistence type="inferred from homology"/>
<dbReference type="PANTHER" id="PTHR21011">
    <property type="entry name" value="MITOCHONDRIAL 28S RIBOSOMAL PROTEIN S6"/>
    <property type="match status" value="1"/>
</dbReference>
<gene>
    <name evidence="6" type="primary">rpsF</name>
    <name evidence="7" type="ORF">AZI87_07180</name>
</gene>
<keyword evidence="6" id="KW-0699">rRNA-binding</keyword>
<sequence>METTKSAKKPYEVVVLMHPDATLEEQKDLFKKNKATIESFKGSINSLETWGKRTLATPIGKMKKAIYFHSTFEADTQAIAELERTMRINDKVLRFMHTRLDERVSLAKFMEGFKKGLSESAAREKEREAKAAARKAAFAAAKAERFEKGE</sequence>
<dbReference type="InterPro" id="IPR020814">
    <property type="entry name" value="Ribosomal_S6_plastid/chlpt"/>
</dbReference>
<dbReference type="Proteomes" id="UP000075799">
    <property type="component" value="Unassembled WGS sequence"/>
</dbReference>
<dbReference type="HAMAP" id="MF_00360">
    <property type="entry name" value="Ribosomal_bS6"/>
    <property type="match status" value="1"/>
</dbReference>
<keyword evidence="3 6" id="KW-0687">Ribonucleoprotein</keyword>
<keyword evidence="2 6" id="KW-0689">Ribosomal protein</keyword>
<dbReference type="EMBL" id="LUKD01000001">
    <property type="protein sequence ID" value="KYG69000.1"/>
    <property type="molecule type" value="Genomic_DNA"/>
</dbReference>
<evidence type="ECO:0000256" key="1">
    <source>
        <dbReference type="ARBA" id="ARBA00009512"/>
    </source>
</evidence>
<evidence type="ECO:0000256" key="2">
    <source>
        <dbReference type="ARBA" id="ARBA00022980"/>
    </source>
</evidence>
<comment type="caution">
    <text evidence="7">The sequence shown here is derived from an EMBL/GenBank/DDBJ whole genome shotgun (WGS) entry which is preliminary data.</text>
</comment>
<dbReference type="Pfam" id="PF01250">
    <property type="entry name" value="Ribosomal_S6"/>
    <property type="match status" value="1"/>
</dbReference>
<keyword evidence="6" id="KW-0694">RNA-binding</keyword>
<comment type="function">
    <text evidence="4 6">Binds together with bS18 to 16S ribosomal RNA.</text>
</comment>
<evidence type="ECO:0000256" key="4">
    <source>
        <dbReference type="ARBA" id="ARBA00035104"/>
    </source>
</evidence>
<evidence type="ECO:0000256" key="5">
    <source>
        <dbReference type="ARBA" id="ARBA00035294"/>
    </source>
</evidence>
<comment type="similarity">
    <text evidence="1 6">Belongs to the bacterial ribosomal protein bS6 family.</text>
</comment>
<evidence type="ECO:0000313" key="7">
    <source>
        <dbReference type="EMBL" id="KYG69000.1"/>
    </source>
</evidence>
<accession>A0A162GUV5</accession>
<evidence type="ECO:0000313" key="8">
    <source>
        <dbReference type="Proteomes" id="UP000075799"/>
    </source>
</evidence>
<dbReference type="PANTHER" id="PTHR21011:SF1">
    <property type="entry name" value="SMALL RIBOSOMAL SUBUNIT PROTEIN BS6M"/>
    <property type="match status" value="1"/>
</dbReference>
<dbReference type="CDD" id="cd00473">
    <property type="entry name" value="bS6"/>
    <property type="match status" value="1"/>
</dbReference>
<dbReference type="InterPro" id="IPR035980">
    <property type="entry name" value="Ribosomal_bS6_sf"/>
</dbReference>
<evidence type="ECO:0000256" key="6">
    <source>
        <dbReference type="HAMAP-Rule" id="MF_00360"/>
    </source>
</evidence>
<dbReference type="GO" id="GO:0003735">
    <property type="term" value="F:structural constituent of ribosome"/>
    <property type="evidence" value="ECO:0007669"/>
    <property type="project" value="InterPro"/>
</dbReference>
<dbReference type="AlphaFoldDB" id="A0A162GUV5"/>
<protein>
    <recommendedName>
        <fullName evidence="5 6">Small ribosomal subunit protein bS6</fullName>
    </recommendedName>
</protein>
<dbReference type="InterPro" id="IPR000529">
    <property type="entry name" value="Ribosomal_bS6"/>
</dbReference>
<dbReference type="RefSeq" id="WP_063205811.1">
    <property type="nucleotide sequence ID" value="NZ_LUKD01000001.1"/>
</dbReference>